<evidence type="ECO:0000259" key="1">
    <source>
        <dbReference type="Pfam" id="PF13649"/>
    </source>
</evidence>
<comment type="caution">
    <text evidence="2">The sequence shown here is derived from an EMBL/GenBank/DDBJ whole genome shotgun (WGS) entry which is preliminary data.</text>
</comment>
<accession>A0ABT9TVY6</accession>
<dbReference type="InterPro" id="IPR029063">
    <property type="entry name" value="SAM-dependent_MTases_sf"/>
</dbReference>
<keyword evidence="2" id="KW-0808">Transferase</keyword>
<protein>
    <submittedName>
        <fullName evidence="2">2-polyprenyl-3-methyl-5-hydroxy-6-metoxy-1, 4-benzoquinol methylase</fullName>
    </submittedName>
</protein>
<dbReference type="GO" id="GO:0032259">
    <property type="term" value="P:methylation"/>
    <property type="evidence" value="ECO:0007669"/>
    <property type="project" value="UniProtKB-KW"/>
</dbReference>
<dbReference type="InterPro" id="IPR041698">
    <property type="entry name" value="Methyltransf_25"/>
</dbReference>
<keyword evidence="2" id="KW-0489">Methyltransferase</keyword>
<proteinExistence type="predicted"/>
<dbReference type="Pfam" id="PF13649">
    <property type="entry name" value="Methyltransf_25"/>
    <property type="match status" value="1"/>
</dbReference>
<evidence type="ECO:0000313" key="3">
    <source>
        <dbReference type="Proteomes" id="UP001229346"/>
    </source>
</evidence>
<reference evidence="2 3" key="1">
    <citation type="submission" date="2023-07" db="EMBL/GenBank/DDBJ databases">
        <title>Sorghum-associated microbial communities from plants grown in Nebraska, USA.</title>
        <authorList>
            <person name="Schachtman D."/>
        </authorList>
    </citation>
    <scope>NUCLEOTIDE SEQUENCE [LARGE SCALE GENOMIC DNA]</scope>
    <source>
        <strain evidence="2 3">CC482</strain>
    </source>
</reference>
<name>A0ABT9TVY6_PAEHA</name>
<dbReference type="EMBL" id="JAUSSU010000002">
    <property type="protein sequence ID" value="MDQ0111252.1"/>
    <property type="molecule type" value="Genomic_DNA"/>
</dbReference>
<dbReference type="GO" id="GO:0008168">
    <property type="term" value="F:methyltransferase activity"/>
    <property type="evidence" value="ECO:0007669"/>
    <property type="project" value="UniProtKB-KW"/>
</dbReference>
<gene>
    <name evidence="2" type="ORF">J2T15_000685</name>
</gene>
<dbReference type="Gene3D" id="3.40.50.150">
    <property type="entry name" value="Vaccinia Virus protein VP39"/>
    <property type="match status" value="1"/>
</dbReference>
<feature type="domain" description="Methyltransferase" evidence="1">
    <location>
        <begin position="67"/>
        <end position="159"/>
    </location>
</feature>
<organism evidence="2 3">
    <name type="scientific">Paenibacillus harenae</name>
    <dbReference type="NCBI Taxonomy" id="306543"/>
    <lineage>
        <taxon>Bacteria</taxon>
        <taxon>Bacillati</taxon>
        <taxon>Bacillota</taxon>
        <taxon>Bacilli</taxon>
        <taxon>Bacillales</taxon>
        <taxon>Paenibacillaceae</taxon>
        <taxon>Paenibacillus</taxon>
    </lineage>
</organism>
<dbReference type="SUPFAM" id="SSF53335">
    <property type="entry name" value="S-adenosyl-L-methionine-dependent methyltransferases"/>
    <property type="match status" value="1"/>
</dbReference>
<evidence type="ECO:0000313" key="2">
    <source>
        <dbReference type="EMBL" id="MDQ0111252.1"/>
    </source>
</evidence>
<keyword evidence="3" id="KW-1185">Reference proteome</keyword>
<dbReference type="Proteomes" id="UP001229346">
    <property type="component" value="Unassembled WGS sequence"/>
</dbReference>
<sequence length="249" mass="28655">MKSMFRDWSKRAVEQELMDDFTIGGDELREALRHLRRLNRIFAAAAPTLYGIERLYIEADKPTRLSILDIGSGSGDVNRRLLQWADANRIEIAITLVDITTEACEEAIELFQAEPRVHVTQSDLFDVPERSVDIVTGTQFLHHFSDDELPAVILKMLAIARIGVVINDIHRHWLAWAAVWLMARFLSSNRYILNDGPLSVAKGFQAEDWERLKHSLGEKAELSYSWRPLFRYAVVIRQPRHNPLVRGRL</sequence>
<dbReference type="CDD" id="cd02440">
    <property type="entry name" value="AdoMet_MTases"/>
    <property type="match status" value="1"/>
</dbReference>